<gene>
    <name evidence="2" type="ORF">BJ875DRAFT_374292</name>
</gene>
<protein>
    <submittedName>
        <fullName evidence="2">Uncharacterized protein</fullName>
    </submittedName>
</protein>
<organism evidence="2 3">
    <name type="scientific">Amylocarpus encephaloides</name>
    <dbReference type="NCBI Taxonomy" id="45428"/>
    <lineage>
        <taxon>Eukaryota</taxon>
        <taxon>Fungi</taxon>
        <taxon>Dikarya</taxon>
        <taxon>Ascomycota</taxon>
        <taxon>Pezizomycotina</taxon>
        <taxon>Leotiomycetes</taxon>
        <taxon>Helotiales</taxon>
        <taxon>Helotiales incertae sedis</taxon>
        <taxon>Amylocarpus</taxon>
    </lineage>
</organism>
<dbReference type="AlphaFoldDB" id="A0A9P8C7V0"/>
<dbReference type="Proteomes" id="UP000824998">
    <property type="component" value="Unassembled WGS sequence"/>
</dbReference>
<dbReference type="OrthoDB" id="309640at2759"/>
<name>A0A9P8C7V0_9HELO</name>
<keyword evidence="3" id="KW-1185">Reference proteome</keyword>
<feature type="region of interest" description="Disordered" evidence="1">
    <location>
        <begin position="147"/>
        <end position="173"/>
    </location>
</feature>
<comment type="caution">
    <text evidence="2">The sequence shown here is derived from an EMBL/GenBank/DDBJ whole genome shotgun (WGS) entry which is preliminary data.</text>
</comment>
<feature type="compositionally biased region" description="Basic and acidic residues" evidence="1">
    <location>
        <begin position="154"/>
        <end position="166"/>
    </location>
</feature>
<dbReference type="EMBL" id="MU251432">
    <property type="protein sequence ID" value="KAG9235441.1"/>
    <property type="molecule type" value="Genomic_DNA"/>
</dbReference>
<reference evidence="2" key="1">
    <citation type="journal article" date="2021" name="IMA Fungus">
        <title>Genomic characterization of three marine fungi, including Emericellopsis atlantica sp. nov. with signatures of a generalist lifestyle and marine biomass degradation.</title>
        <authorList>
            <person name="Hagestad O.C."/>
            <person name="Hou L."/>
            <person name="Andersen J.H."/>
            <person name="Hansen E.H."/>
            <person name="Altermark B."/>
            <person name="Li C."/>
            <person name="Kuhnert E."/>
            <person name="Cox R.J."/>
            <person name="Crous P.W."/>
            <person name="Spatafora J.W."/>
            <person name="Lail K."/>
            <person name="Amirebrahimi M."/>
            <person name="Lipzen A."/>
            <person name="Pangilinan J."/>
            <person name="Andreopoulos W."/>
            <person name="Hayes R.D."/>
            <person name="Ng V."/>
            <person name="Grigoriev I.V."/>
            <person name="Jackson S.A."/>
            <person name="Sutton T.D.S."/>
            <person name="Dobson A.D.W."/>
            <person name="Rama T."/>
        </authorList>
    </citation>
    <scope>NUCLEOTIDE SEQUENCE</scope>
    <source>
        <strain evidence="2">TRa018bII</strain>
    </source>
</reference>
<evidence type="ECO:0000313" key="3">
    <source>
        <dbReference type="Proteomes" id="UP000824998"/>
    </source>
</evidence>
<feature type="non-terminal residue" evidence="2">
    <location>
        <position position="1"/>
    </location>
</feature>
<proteinExistence type="predicted"/>
<evidence type="ECO:0000313" key="2">
    <source>
        <dbReference type="EMBL" id="KAG9235441.1"/>
    </source>
</evidence>
<sequence length="326" mass="36511">FERTLQRSQIVRSLLGPYPITTNFDQDLATLTAETHLLFLPLARYLRTLPLSPSTQVPRAEDQYQALHNLLSHAAYLSICVRLSPTIFFWFDEKPGENYDQDMHTNIDTEGWTWSKRSIMKQHATRQVEWQKRKGAVEQELKEHLQAGTLTSREGARAREELEDVKTSSPVEPAREYQAQCKIAVFPSIKRFKAGSAKDAQRDRETSGGIPLGEKRGCREREICKAGLVCYYGKKDKSAADQHPPLLDWIDLQRQEKEEREGSLAWKAGKLVVKAGVTAVGAGVVVASALPILGVDVPDVGFPEIDLSFLRVPKWLSGGVETAEGL</sequence>
<evidence type="ECO:0000256" key="1">
    <source>
        <dbReference type="SAM" id="MobiDB-lite"/>
    </source>
</evidence>
<accession>A0A9P8C7V0</accession>